<dbReference type="EMBL" id="DXGI01000003">
    <property type="protein sequence ID" value="HIW77529.1"/>
    <property type="molecule type" value="Genomic_DNA"/>
</dbReference>
<evidence type="ECO:0000313" key="4">
    <source>
        <dbReference type="EMBL" id="HIW77529.1"/>
    </source>
</evidence>
<dbReference type="Proteomes" id="UP000824264">
    <property type="component" value="Unassembled WGS sequence"/>
</dbReference>
<dbReference type="PANTHER" id="PTHR43278:SF2">
    <property type="entry name" value="IRON-SULFUR FLAVOPROTEIN"/>
    <property type="match status" value="1"/>
</dbReference>
<sequence>MTIYAINGSPRKTNNTATLLSEALAGAQAALPGVETELIHLYSYNFNGCVSCFECKRLGGKSYGHCALRDEASPLLDKLAQADGLIFGSPVYFHGITGKLRMFLERLFFPCLVYDADYSSLAPRRMPTAFIYTMNVPHEVMLAQKYPDAFRPMEYFLERLFSKPETLYANDTYQFSDYSKYKVECFSEAEKAHHRERQFPIDRRNAFELGQRLARRAG</sequence>
<dbReference type="GO" id="GO:0016491">
    <property type="term" value="F:oxidoreductase activity"/>
    <property type="evidence" value="ECO:0007669"/>
    <property type="project" value="InterPro"/>
</dbReference>
<comment type="caution">
    <text evidence="4">The sequence shown here is derived from an EMBL/GenBank/DDBJ whole genome shotgun (WGS) entry which is preliminary data.</text>
</comment>
<evidence type="ECO:0000256" key="2">
    <source>
        <dbReference type="ARBA" id="ARBA00022643"/>
    </source>
</evidence>
<protein>
    <submittedName>
        <fullName evidence="4">Flavodoxin family protein</fullName>
    </submittedName>
</protein>
<proteinExistence type="predicted"/>
<evidence type="ECO:0000313" key="5">
    <source>
        <dbReference type="Proteomes" id="UP000824264"/>
    </source>
</evidence>
<dbReference type="Pfam" id="PF03358">
    <property type="entry name" value="FMN_red"/>
    <property type="match status" value="1"/>
</dbReference>
<dbReference type="InterPro" id="IPR051796">
    <property type="entry name" value="ISF_SsuE-like"/>
</dbReference>
<evidence type="ECO:0000259" key="3">
    <source>
        <dbReference type="Pfam" id="PF03358"/>
    </source>
</evidence>
<name>A0A9D1QYD3_9BACT</name>
<keyword evidence="1" id="KW-0285">Flavoprotein</keyword>
<organism evidence="4 5">
    <name type="scientific">Candidatus Bilophila faecipullorum</name>
    <dbReference type="NCBI Taxonomy" id="2838482"/>
    <lineage>
        <taxon>Bacteria</taxon>
        <taxon>Pseudomonadati</taxon>
        <taxon>Thermodesulfobacteriota</taxon>
        <taxon>Desulfovibrionia</taxon>
        <taxon>Desulfovibrionales</taxon>
        <taxon>Desulfovibrionaceae</taxon>
        <taxon>Bilophila</taxon>
    </lineage>
</organism>
<dbReference type="Gene3D" id="3.40.50.360">
    <property type="match status" value="1"/>
</dbReference>
<dbReference type="InterPro" id="IPR005025">
    <property type="entry name" value="FMN_Rdtase-like_dom"/>
</dbReference>
<evidence type="ECO:0000256" key="1">
    <source>
        <dbReference type="ARBA" id="ARBA00022630"/>
    </source>
</evidence>
<dbReference type="InterPro" id="IPR029039">
    <property type="entry name" value="Flavoprotein-like_sf"/>
</dbReference>
<reference evidence="4" key="1">
    <citation type="journal article" date="2021" name="PeerJ">
        <title>Extensive microbial diversity within the chicken gut microbiome revealed by metagenomics and culture.</title>
        <authorList>
            <person name="Gilroy R."/>
            <person name="Ravi A."/>
            <person name="Getino M."/>
            <person name="Pursley I."/>
            <person name="Horton D.L."/>
            <person name="Alikhan N.F."/>
            <person name="Baker D."/>
            <person name="Gharbi K."/>
            <person name="Hall N."/>
            <person name="Watson M."/>
            <person name="Adriaenssens E.M."/>
            <person name="Foster-Nyarko E."/>
            <person name="Jarju S."/>
            <person name="Secka A."/>
            <person name="Antonio M."/>
            <person name="Oren A."/>
            <person name="Chaudhuri R.R."/>
            <person name="La Ragione R."/>
            <person name="Hildebrand F."/>
            <person name="Pallen M.J."/>
        </authorList>
    </citation>
    <scope>NUCLEOTIDE SEQUENCE</scope>
    <source>
        <strain evidence="4">ChiSxjej5B17-1746</strain>
    </source>
</reference>
<reference evidence="4" key="2">
    <citation type="submission" date="2021-04" db="EMBL/GenBank/DDBJ databases">
        <authorList>
            <person name="Gilroy R."/>
        </authorList>
    </citation>
    <scope>NUCLEOTIDE SEQUENCE</scope>
    <source>
        <strain evidence="4">ChiSxjej5B17-1746</strain>
    </source>
</reference>
<dbReference type="SUPFAM" id="SSF52218">
    <property type="entry name" value="Flavoproteins"/>
    <property type="match status" value="1"/>
</dbReference>
<dbReference type="AlphaFoldDB" id="A0A9D1QYD3"/>
<gene>
    <name evidence="4" type="ORF">H9874_00065</name>
</gene>
<accession>A0A9D1QYD3</accession>
<feature type="domain" description="NADPH-dependent FMN reductase-like" evidence="3">
    <location>
        <begin position="1"/>
        <end position="116"/>
    </location>
</feature>
<keyword evidence="2" id="KW-0288">FMN</keyword>
<dbReference type="PANTHER" id="PTHR43278">
    <property type="entry name" value="NAD(P)H-DEPENDENT FMN-CONTAINING OXIDOREDUCTASE YWQN-RELATED"/>
    <property type="match status" value="1"/>
</dbReference>